<gene>
    <name evidence="1" type="ORF">PXEA_LOCUS10462</name>
</gene>
<dbReference type="AlphaFoldDB" id="A0A3S5CFJ9"/>
<accession>A0A3S5CFJ9</accession>
<sequence>MARLGIGLRILGIATETACPLPSQGQSSCLETGEQRREAVWKWRLLKAITPEVLSNRAELCEKDAGQRLASFFRKRPLGQVIQGAHQVPLLASAGLLPPSEMSKTGKKRIQCR</sequence>
<evidence type="ECO:0000313" key="2">
    <source>
        <dbReference type="Proteomes" id="UP000784294"/>
    </source>
</evidence>
<protein>
    <submittedName>
        <fullName evidence="1">Uncharacterized protein</fullName>
    </submittedName>
</protein>
<comment type="caution">
    <text evidence="1">The sequence shown here is derived from an EMBL/GenBank/DDBJ whole genome shotgun (WGS) entry which is preliminary data.</text>
</comment>
<dbReference type="EMBL" id="CAAALY010030763">
    <property type="protein sequence ID" value="VEL17022.1"/>
    <property type="molecule type" value="Genomic_DNA"/>
</dbReference>
<proteinExistence type="predicted"/>
<name>A0A3S5CFJ9_9PLAT</name>
<keyword evidence="2" id="KW-1185">Reference proteome</keyword>
<organism evidence="1 2">
    <name type="scientific">Protopolystoma xenopodis</name>
    <dbReference type="NCBI Taxonomy" id="117903"/>
    <lineage>
        <taxon>Eukaryota</taxon>
        <taxon>Metazoa</taxon>
        <taxon>Spiralia</taxon>
        <taxon>Lophotrochozoa</taxon>
        <taxon>Platyhelminthes</taxon>
        <taxon>Monogenea</taxon>
        <taxon>Polyopisthocotylea</taxon>
        <taxon>Polystomatidea</taxon>
        <taxon>Polystomatidae</taxon>
        <taxon>Protopolystoma</taxon>
    </lineage>
</organism>
<reference evidence="1" key="1">
    <citation type="submission" date="2018-11" db="EMBL/GenBank/DDBJ databases">
        <authorList>
            <consortium name="Pathogen Informatics"/>
        </authorList>
    </citation>
    <scope>NUCLEOTIDE SEQUENCE</scope>
</reference>
<evidence type="ECO:0000313" key="1">
    <source>
        <dbReference type="EMBL" id="VEL17022.1"/>
    </source>
</evidence>
<dbReference type="Proteomes" id="UP000784294">
    <property type="component" value="Unassembled WGS sequence"/>
</dbReference>